<proteinExistence type="predicted"/>
<dbReference type="AlphaFoldDB" id="A0A975BDJ0"/>
<evidence type="ECO:0000313" key="2">
    <source>
        <dbReference type="Proteomes" id="UP000663720"/>
    </source>
</evidence>
<dbReference type="Proteomes" id="UP000663720">
    <property type="component" value="Chromosome"/>
</dbReference>
<reference evidence="1" key="1">
    <citation type="journal article" date="2021" name="Microb. Physiol.">
        <title>Proteogenomic Insights into the Physiology of Marine, Sulfate-Reducing, Filamentous Desulfonema limicola and Desulfonema magnum.</title>
        <authorList>
            <person name="Schnaars V."/>
            <person name="Wohlbrand L."/>
            <person name="Scheve S."/>
            <person name="Hinrichs C."/>
            <person name="Reinhardt R."/>
            <person name="Rabus R."/>
        </authorList>
    </citation>
    <scope>NUCLEOTIDE SEQUENCE</scope>
    <source>
        <strain evidence="1">5ac10</strain>
    </source>
</reference>
<accession>A0A975BDJ0</accession>
<sequence length="192" mass="22019">MCGIRDVRDYRIHSDREKKIITGGSVFNIKAKSLRLGDFTKEETKILYQSHTEETGQIFAKGALDAVWELSEGQPWLVNALGYEVCYEMKANRDPSLVITPEMIYQAGENLIMRRETHIDQLADKLKEERVKRVICPMLLGADMEETRQDDIQYIIDLGLIKKSSSGLQISNIKYLMRYLNERNCRGAQGSV</sequence>
<gene>
    <name evidence="1" type="ORF">dnl_57130</name>
</gene>
<organism evidence="1 2">
    <name type="scientific">Desulfonema limicola</name>
    <dbReference type="NCBI Taxonomy" id="45656"/>
    <lineage>
        <taxon>Bacteria</taxon>
        <taxon>Pseudomonadati</taxon>
        <taxon>Thermodesulfobacteriota</taxon>
        <taxon>Desulfobacteria</taxon>
        <taxon>Desulfobacterales</taxon>
        <taxon>Desulfococcaceae</taxon>
        <taxon>Desulfonema</taxon>
    </lineage>
</organism>
<dbReference type="RefSeq" id="WP_207689154.1">
    <property type="nucleotide sequence ID" value="NZ_CP061799.1"/>
</dbReference>
<keyword evidence="2" id="KW-1185">Reference proteome</keyword>
<dbReference type="KEGG" id="dli:dnl_57130"/>
<evidence type="ECO:0000313" key="1">
    <source>
        <dbReference type="EMBL" id="QTA83313.1"/>
    </source>
</evidence>
<name>A0A975BDJ0_9BACT</name>
<protein>
    <submittedName>
        <fullName evidence="1">Uncharacterized protein</fullName>
    </submittedName>
</protein>
<dbReference type="EMBL" id="CP061799">
    <property type="protein sequence ID" value="QTA83313.1"/>
    <property type="molecule type" value="Genomic_DNA"/>
</dbReference>